<comment type="caution">
    <text evidence="1">The sequence shown here is derived from an EMBL/GenBank/DDBJ whole genome shotgun (WGS) entry which is preliminary data.</text>
</comment>
<accession>A0A811USC8</accession>
<evidence type="ECO:0000313" key="1">
    <source>
        <dbReference type="EMBL" id="CAD7000667.1"/>
    </source>
</evidence>
<proteinExistence type="predicted"/>
<name>A0A811USC8_CERCA</name>
<gene>
    <name evidence="1" type="ORF">CCAP1982_LOCUS9141</name>
</gene>
<dbReference type="Proteomes" id="UP000606786">
    <property type="component" value="Unassembled WGS sequence"/>
</dbReference>
<evidence type="ECO:0000313" key="2">
    <source>
        <dbReference type="Proteomes" id="UP000606786"/>
    </source>
</evidence>
<keyword evidence="2" id="KW-1185">Reference proteome</keyword>
<reference evidence="1" key="1">
    <citation type="submission" date="2020-11" db="EMBL/GenBank/DDBJ databases">
        <authorList>
            <person name="Whitehead M."/>
        </authorList>
    </citation>
    <scope>NUCLEOTIDE SEQUENCE</scope>
    <source>
        <strain evidence="1">EGII</strain>
    </source>
</reference>
<sequence length="125" mass="14314">MRSATCSKYQIRRLLTHNCLEESHSQCPKSAQLITVLITFFMSAHERSITALKAYKAHAHCNQLFDREPYTRPHLLQTPTVEVSFDGTRSSNARITSASATHNYQLAQRPADRRITVRYSSFSQK</sequence>
<protein>
    <submittedName>
        <fullName evidence="1">(Mediterranean fruit fly) hypothetical protein</fullName>
    </submittedName>
</protein>
<dbReference type="AlphaFoldDB" id="A0A811USC8"/>
<dbReference type="EMBL" id="CAJHJT010000012">
    <property type="protein sequence ID" value="CAD7000667.1"/>
    <property type="molecule type" value="Genomic_DNA"/>
</dbReference>
<organism evidence="1 2">
    <name type="scientific">Ceratitis capitata</name>
    <name type="common">Mediterranean fruit fly</name>
    <name type="synonym">Tephritis capitata</name>
    <dbReference type="NCBI Taxonomy" id="7213"/>
    <lineage>
        <taxon>Eukaryota</taxon>
        <taxon>Metazoa</taxon>
        <taxon>Ecdysozoa</taxon>
        <taxon>Arthropoda</taxon>
        <taxon>Hexapoda</taxon>
        <taxon>Insecta</taxon>
        <taxon>Pterygota</taxon>
        <taxon>Neoptera</taxon>
        <taxon>Endopterygota</taxon>
        <taxon>Diptera</taxon>
        <taxon>Brachycera</taxon>
        <taxon>Muscomorpha</taxon>
        <taxon>Tephritoidea</taxon>
        <taxon>Tephritidae</taxon>
        <taxon>Ceratitis</taxon>
        <taxon>Ceratitis</taxon>
    </lineage>
</organism>